<name>A0A2N7W310_9BURK</name>
<proteinExistence type="predicted"/>
<dbReference type="CDD" id="cd01839">
    <property type="entry name" value="SGNH_arylesterase_like"/>
    <property type="match status" value="1"/>
</dbReference>
<dbReference type="Gene3D" id="3.40.50.1110">
    <property type="entry name" value="SGNH hydrolase"/>
    <property type="match status" value="1"/>
</dbReference>
<gene>
    <name evidence="2" type="ORF">C0Z18_01085</name>
</gene>
<evidence type="ECO:0000313" key="3">
    <source>
        <dbReference type="Proteomes" id="UP000235616"/>
    </source>
</evidence>
<dbReference type="Proteomes" id="UP000235616">
    <property type="component" value="Unassembled WGS sequence"/>
</dbReference>
<protein>
    <submittedName>
        <fullName evidence="2">GDSL family lipase</fullName>
    </submittedName>
</protein>
<keyword evidence="3" id="KW-1185">Reference proteome</keyword>
<dbReference type="InterPro" id="IPR013830">
    <property type="entry name" value="SGNH_hydro"/>
</dbReference>
<comment type="caution">
    <text evidence="2">The sequence shown here is derived from an EMBL/GenBank/DDBJ whole genome shotgun (WGS) entry which is preliminary data.</text>
</comment>
<sequence>MKQILVYADSLSWGIVPGTRQRLTFDARWPGVMENTLRVRGVATRVFEDCLNGRTTAWDDPFRPGRNGIMGIEQVIEMHSPLDLVIVMLGTNDFQTGRAHAARHSAEGIGALIDSVRRAPVEPGMPIPPVLIVVPPAIAMPDGPVMPKFVGGQDRCVGLAAAYGDIARAHGCLVFDAGTVTTTSRRDGVHLDADQHIALGEAIADIVQAMLDREESESIAAEIPATRSSDVSSR</sequence>
<dbReference type="OrthoDB" id="164654at2"/>
<dbReference type="EMBL" id="PNYA01000001">
    <property type="protein sequence ID" value="PMS23795.1"/>
    <property type="molecule type" value="Genomic_DNA"/>
</dbReference>
<dbReference type="GO" id="GO:0016788">
    <property type="term" value="F:hydrolase activity, acting on ester bonds"/>
    <property type="evidence" value="ECO:0007669"/>
    <property type="project" value="UniProtKB-ARBA"/>
</dbReference>
<dbReference type="InterPro" id="IPR036514">
    <property type="entry name" value="SGNH_hydro_sf"/>
</dbReference>
<evidence type="ECO:0000313" key="2">
    <source>
        <dbReference type="EMBL" id="PMS23795.1"/>
    </source>
</evidence>
<accession>A0A2N7W310</accession>
<feature type="domain" description="SGNH hydrolase-type esterase" evidence="1">
    <location>
        <begin position="9"/>
        <end position="194"/>
    </location>
</feature>
<dbReference type="RefSeq" id="WP_102643504.1">
    <property type="nucleotide sequence ID" value="NZ_PNYA01000001.1"/>
</dbReference>
<dbReference type="Pfam" id="PF13472">
    <property type="entry name" value="Lipase_GDSL_2"/>
    <property type="match status" value="1"/>
</dbReference>
<dbReference type="SUPFAM" id="SSF52266">
    <property type="entry name" value="SGNH hydrolase"/>
    <property type="match status" value="1"/>
</dbReference>
<reference evidence="2 3" key="1">
    <citation type="submission" date="2018-01" db="EMBL/GenBank/DDBJ databases">
        <title>Whole genome analyses suggest that Burkholderia sensu lato contains two further novel genera in the rhizoxinica-symbiotica group Mycetohabitans gen. nov., and Trinickia gen. nov.: implications for the evolution of diazotrophy and nodulation in the Burkholderiaceae.</title>
        <authorList>
            <person name="Estrada-de los Santos P."/>
            <person name="Palmer M."/>
            <person name="Chavez-Ramirez B."/>
            <person name="Beukes C."/>
            <person name="Steenkamp E.T."/>
            <person name="Hirsch A.M."/>
            <person name="Manyaka P."/>
            <person name="Maluk M."/>
            <person name="Lafos M."/>
            <person name="Crook M."/>
            <person name="Gross E."/>
            <person name="Simon M.F."/>
            <person name="Bueno dos Reis Junior F."/>
            <person name="Poole P.S."/>
            <person name="Venter S.N."/>
            <person name="James E.K."/>
        </authorList>
    </citation>
    <scope>NUCLEOTIDE SEQUENCE [LARGE SCALE GENOMIC DNA]</scope>
    <source>
        <strain evidence="2 3">GIMN1.004</strain>
    </source>
</reference>
<organism evidence="2 3">
    <name type="scientific">Trinickia dabaoshanensis</name>
    <dbReference type="NCBI Taxonomy" id="564714"/>
    <lineage>
        <taxon>Bacteria</taxon>
        <taxon>Pseudomonadati</taxon>
        <taxon>Pseudomonadota</taxon>
        <taxon>Betaproteobacteria</taxon>
        <taxon>Burkholderiales</taxon>
        <taxon>Burkholderiaceae</taxon>
        <taxon>Trinickia</taxon>
    </lineage>
</organism>
<evidence type="ECO:0000259" key="1">
    <source>
        <dbReference type="Pfam" id="PF13472"/>
    </source>
</evidence>
<dbReference type="AlphaFoldDB" id="A0A2N7W310"/>